<protein>
    <recommendedName>
        <fullName evidence="3">RRM domain-containing protein</fullName>
    </recommendedName>
</protein>
<dbReference type="PANTHER" id="PTHR32343">
    <property type="entry name" value="SERINE/ARGININE-RICH SPLICING FACTOR"/>
    <property type="match status" value="1"/>
</dbReference>
<dbReference type="SUPFAM" id="SSF54928">
    <property type="entry name" value="RNA-binding domain, RBD"/>
    <property type="match status" value="2"/>
</dbReference>
<dbReference type="Gene3D" id="3.30.70.330">
    <property type="match status" value="2"/>
</dbReference>
<dbReference type="Pfam" id="PF00076">
    <property type="entry name" value="RRM_1"/>
    <property type="match status" value="2"/>
</dbReference>
<sequence>MATSVLVTNISKAINEAHLKDVFASCGKLAKTEMSGQGTPQGRCLVVFQDAPAADLAVLLDGTPLGDTAMRIAPVPFTTLPPPTPVPADAAAPAAPGASLATPDDKLQRTIYIGNLDPAALTEHVLAFVAPIGGAVLNVKMCPSGGLTTAHAFVEFGAVAHAQAALGLSGKELFGRSVKVGMAENPIGPTAGAAATTDDVRRKELALEKVREAQERLERKKKQEGQAPEVKRDSRSRSASRSPSRSRSSRHRRHRHRHRSRSPRGRRHRRRSSRSRTPSRSRSRSRSASRSRGGRDQTYARPTTKRKVNVQPPNMVWDGFQWVPRADAPPILINATVAPGNVSANSSAPRPAP</sequence>
<dbReference type="SMART" id="SM00360">
    <property type="entry name" value="RRM"/>
    <property type="match status" value="2"/>
</dbReference>
<dbReference type="Proteomes" id="UP000290189">
    <property type="component" value="Unassembled WGS sequence"/>
</dbReference>
<dbReference type="InterPro" id="IPR035979">
    <property type="entry name" value="RBD_domain_sf"/>
</dbReference>
<feature type="region of interest" description="Disordered" evidence="2">
    <location>
        <begin position="214"/>
        <end position="311"/>
    </location>
</feature>
<dbReference type="EMBL" id="OVEO01000020">
    <property type="protein sequence ID" value="SPR02103.1"/>
    <property type="molecule type" value="Genomic_DNA"/>
</dbReference>
<name>A0A3P3YPL1_PLABS</name>
<feature type="compositionally biased region" description="Basic and acidic residues" evidence="2">
    <location>
        <begin position="214"/>
        <end position="236"/>
    </location>
</feature>
<dbReference type="AlphaFoldDB" id="A0A3P3YPL1"/>
<geneLocation type="mitochondrion" evidence="4"/>
<feature type="compositionally biased region" description="Low complexity" evidence="2">
    <location>
        <begin position="237"/>
        <end position="246"/>
    </location>
</feature>
<keyword evidence="1" id="KW-0694">RNA-binding</keyword>
<evidence type="ECO:0000313" key="4">
    <source>
        <dbReference type="EMBL" id="SPR02103.1"/>
    </source>
</evidence>
<evidence type="ECO:0000256" key="2">
    <source>
        <dbReference type="SAM" id="MobiDB-lite"/>
    </source>
</evidence>
<evidence type="ECO:0000259" key="3">
    <source>
        <dbReference type="PROSITE" id="PS50102"/>
    </source>
</evidence>
<evidence type="ECO:0000313" key="5">
    <source>
        <dbReference type="Proteomes" id="UP000290189"/>
    </source>
</evidence>
<feature type="domain" description="RRM" evidence="3">
    <location>
        <begin position="3"/>
        <end position="72"/>
    </location>
</feature>
<feature type="compositionally biased region" description="Basic residues" evidence="2">
    <location>
        <begin position="247"/>
        <end position="289"/>
    </location>
</feature>
<evidence type="ECO:0000256" key="1">
    <source>
        <dbReference type="PROSITE-ProRule" id="PRU00176"/>
    </source>
</evidence>
<dbReference type="PANTHER" id="PTHR32343:SF22">
    <property type="entry name" value="LD29830P"/>
    <property type="match status" value="1"/>
</dbReference>
<feature type="compositionally biased region" description="Low complexity" evidence="2">
    <location>
        <begin position="87"/>
        <end position="102"/>
    </location>
</feature>
<organism evidence="4 5">
    <name type="scientific">Plasmodiophora brassicae</name>
    <name type="common">Clubroot disease agent</name>
    <dbReference type="NCBI Taxonomy" id="37360"/>
    <lineage>
        <taxon>Eukaryota</taxon>
        <taxon>Sar</taxon>
        <taxon>Rhizaria</taxon>
        <taxon>Endomyxa</taxon>
        <taxon>Phytomyxea</taxon>
        <taxon>Plasmodiophorida</taxon>
        <taxon>Plasmodiophoridae</taxon>
        <taxon>Plasmodiophora</taxon>
    </lineage>
</organism>
<dbReference type="InterPro" id="IPR012677">
    <property type="entry name" value="Nucleotide-bd_a/b_plait_sf"/>
</dbReference>
<dbReference type="GO" id="GO:0003723">
    <property type="term" value="F:RNA binding"/>
    <property type="evidence" value="ECO:0007669"/>
    <property type="project" value="UniProtKB-UniRule"/>
</dbReference>
<feature type="domain" description="RRM" evidence="3">
    <location>
        <begin position="109"/>
        <end position="185"/>
    </location>
</feature>
<accession>A0A3P3YPL1</accession>
<dbReference type="CDD" id="cd00590">
    <property type="entry name" value="RRM_SF"/>
    <property type="match status" value="1"/>
</dbReference>
<gene>
    <name evidence="4" type="ORF">PLBR_LOCUS9318</name>
</gene>
<dbReference type="PROSITE" id="PS50102">
    <property type="entry name" value="RRM"/>
    <property type="match status" value="2"/>
</dbReference>
<keyword evidence="4" id="KW-0496">Mitochondrion</keyword>
<reference evidence="4 5" key="1">
    <citation type="submission" date="2018-03" db="EMBL/GenBank/DDBJ databases">
        <authorList>
            <person name="Fogelqvist J."/>
        </authorList>
    </citation>
    <scope>NUCLEOTIDE SEQUENCE [LARGE SCALE GENOMIC DNA]</scope>
</reference>
<dbReference type="InterPro" id="IPR000504">
    <property type="entry name" value="RRM_dom"/>
</dbReference>
<proteinExistence type="predicted"/>
<feature type="region of interest" description="Disordered" evidence="2">
    <location>
        <begin position="83"/>
        <end position="102"/>
    </location>
</feature>